<dbReference type="PANTHER" id="PTHR48090">
    <property type="entry name" value="UNDECAPRENYL-PHOSPHATE 4-DEOXY-4-FORMAMIDO-L-ARABINOSE TRANSFERASE-RELATED"/>
    <property type="match status" value="1"/>
</dbReference>
<reference evidence="11 12" key="1">
    <citation type="submission" date="2012-12" db="EMBL/GenBank/DDBJ databases">
        <title>The Genome Sequence of Bacillus cereus VD133.</title>
        <authorList>
            <consortium name="The Broad Institute Genome Sequencing Platform"/>
            <consortium name="The Broad Institute Genome Sequencing Center for Infectious Disease"/>
            <person name="Feldgarden M."/>
            <person name="Van der Auwera G.A."/>
            <person name="Mahillon J."/>
            <person name="Duprez V."/>
            <person name="Timmery S."/>
            <person name="Mattelet C."/>
            <person name="Dierick K."/>
            <person name="Sun M."/>
            <person name="Yu Z."/>
            <person name="Zhu L."/>
            <person name="Hu X."/>
            <person name="Shank E.B."/>
            <person name="Swiecicka I."/>
            <person name="Hansen B.M."/>
            <person name="Andrup L."/>
            <person name="Walker B."/>
            <person name="Young S.K."/>
            <person name="Zeng Q."/>
            <person name="Gargeya S."/>
            <person name="Fitzgerald M."/>
            <person name="Haas B."/>
            <person name="Abouelleil A."/>
            <person name="Alvarado L."/>
            <person name="Arachchi H.M."/>
            <person name="Berlin A.M."/>
            <person name="Chapman S.B."/>
            <person name="Dewar J."/>
            <person name="Goldberg J."/>
            <person name="Griggs A."/>
            <person name="Gujja S."/>
            <person name="Hansen M."/>
            <person name="Howarth C."/>
            <person name="Imamovic A."/>
            <person name="Larimer J."/>
            <person name="McCowan C."/>
            <person name="Murphy C."/>
            <person name="Neiman D."/>
            <person name="Pearson M."/>
            <person name="Priest M."/>
            <person name="Roberts A."/>
            <person name="Saif S."/>
            <person name="Shea T."/>
            <person name="Sisk P."/>
            <person name="Sykes S."/>
            <person name="Wortman J."/>
            <person name="Nusbaum C."/>
            <person name="Birren B."/>
        </authorList>
    </citation>
    <scope>NUCLEOTIDE SEQUENCE [LARGE SCALE GENOMIC DNA]</scope>
    <source>
        <strain evidence="11 12">VD133</strain>
    </source>
</reference>
<organism evidence="11 12">
    <name type="scientific">Bacillus cereus VD133</name>
    <dbReference type="NCBI Taxonomy" id="1053233"/>
    <lineage>
        <taxon>Bacteria</taxon>
        <taxon>Bacillati</taxon>
        <taxon>Bacillota</taxon>
        <taxon>Bacilli</taxon>
        <taxon>Bacillales</taxon>
        <taxon>Bacillaceae</taxon>
        <taxon>Bacillus</taxon>
        <taxon>Bacillus cereus group</taxon>
    </lineage>
</organism>
<evidence type="ECO:0000256" key="2">
    <source>
        <dbReference type="ARBA" id="ARBA00006739"/>
    </source>
</evidence>
<evidence type="ECO:0000256" key="4">
    <source>
        <dbReference type="ARBA" id="ARBA00022679"/>
    </source>
</evidence>
<protein>
    <recommendedName>
        <fullName evidence="7">Glucosyl-3-phosphoglycerate synthase</fullName>
        <ecNumber evidence="6">2.4.1.266</ecNumber>
    </recommendedName>
</protein>
<feature type="domain" description="Glycosyltransferase 2-like" evidence="10">
    <location>
        <begin position="4"/>
        <end position="135"/>
    </location>
</feature>
<comment type="catalytic activity">
    <reaction evidence="8">
        <text>(2R)-3-phosphoglycerate + UDP-alpha-D-glucose = (2R)-2-O-(alpha-D-glucopyranosyl)-3-phospho-glycerate + UDP + H(+)</text>
        <dbReference type="Rhea" id="RHEA:31319"/>
        <dbReference type="ChEBI" id="CHEBI:15378"/>
        <dbReference type="ChEBI" id="CHEBI:58223"/>
        <dbReference type="ChEBI" id="CHEBI:58272"/>
        <dbReference type="ChEBI" id="CHEBI:58885"/>
        <dbReference type="ChEBI" id="CHEBI:62600"/>
        <dbReference type="EC" id="2.4.1.266"/>
    </reaction>
    <physiologicalReaction direction="left-to-right" evidence="8">
        <dbReference type="Rhea" id="RHEA:31320"/>
    </physiologicalReaction>
</comment>
<dbReference type="EMBL" id="AHFB01000149">
    <property type="protein sequence ID" value="EOO24823.1"/>
    <property type="molecule type" value="Genomic_DNA"/>
</dbReference>
<evidence type="ECO:0000256" key="8">
    <source>
        <dbReference type="ARBA" id="ARBA00048689"/>
    </source>
</evidence>
<evidence type="ECO:0000256" key="1">
    <source>
        <dbReference type="ARBA" id="ARBA00001946"/>
    </source>
</evidence>
<evidence type="ECO:0000313" key="12">
    <source>
        <dbReference type="Proteomes" id="UP000014018"/>
    </source>
</evidence>
<evidence type="ECO:0000256" key="7">
    <source>
        <dbReference type="ARBA" id="ARBA00040894"/>
    </source>
</evidence>
<dbReference type="SUPFAM" id="SSF53448">
    <property type="entry name" value="Nucleotide-diphospho-sugar transferases"/>
    <property type="match status" value="1"/>
</dbReference>
<comment type="similarity">
    <text evidence="2">Belongs to the glycosyltransferase 2 family.</text>
</comment>
<evidence type="ECO:0000313" key="11">
    <source>
        <dbReference type="EMBL" id="EOO24823.1"/>
    </source>
</evidence>
<keyword evidence="4" id="KW-0808">Transferase</keyword>
<comment type="cofactor">
    <cofactor evidence="1">
        <name>Mg(2+)</name>
        <dbReference type="ChEBI" id="CHEBI:18420"/>
    </cofactor>
</comment>
<keyword evidence="3" id="KW-0328">Glycosyltransferase</keyword>
<dbReference type="AlphaFoldDB" id="A0A9W5PK21"/>
<comment type="catalytic activity">
    <reaction evidence="9">
        <text>an NDP-alpha-D-glucose + (2R)-3-phosphoglycerate = (2R)-2-O-(alpha-D-glucopyranosyl)-3-phospho-glycerate + a ribonucleoside 5'-diphosphate + H(+)</text>
        <dbReference type="Rhea" id="RHEA:47244"/>
        <dbReference type="ChEBI" id="CHEBI:15378"/>
        <dbReference type="ChEBI" id="CHEBI:57930"/>
        <dbReference type="ChEBI" id="CHEBI:58272"/>
        <dbReference type="ChEBI" id="CHEBI:62600"/>
        <dbReference type="ChEBI" id="CHEBI:76533"/>
        <dbReference type="EC" id="2.4.1.266"/>
    </reaction>
    <physiologicalReaction direction="left-to-right" evidence="9">
        <dbReference type="Rhea" id="RHEA:47245"/>
    </physiologicalReaction>
</comment>
<accession>A0A9W5PK21</accession>
<gene>
    <name evidence="11" type="ORF">IIU_06593</name>
</gene>
<dbReference type="Gene3D" id="3.90.550.10">
    <property type="entry name" value="Spore Coat Polysaccharide Biosynthesis Protein SpsA, Chain A"/>
    <property type="match status" value="1"/>
</dbReference>
<evidence type="ECO:0000256" key="5">
    <source>
        <dbReference type="ARBA" id="ARBA00022842"/>
    </source>
</evidence>
<evidence type="ECO:0000256" key="9">
    <source>
        <dbReference type="ARBA" id="ARBA00048997"/>
    </source>
</evidence>
<dbReference type="Proteomes" id="UP000014018">
    <property type="component" value="Unassembled WGS sequence"/>
</dbReference>
<dbReference type="Pfam" id="PF00535">
    <property type="entry name" value="Glycos_transf_2"/>
    <property type="match status" value="1"/>
</dbReference>
<dbReference type="InterPro" id="IPR029044">
    <property type="entry name" value="Nucleotide-diphossugar_trans"/>
</dbReference>
<keyword evidence="5" id="KW-0460">Magnesium</keyword>
<dbReference type="PANTHER" id="PTHR48090:SF10">
    <property type="entry name" value="GLUCOSYL-3-PHOSPHOGLYCERATE SYNTHASE"/>
    <property type="match status" value="1"/>
</dbReference>
<name>A0A9W5PK21_BACCE</name>
<dbReference type="EC" id="2.4.1.266" evidence="6"/>
<sequence length="357" mass="40399">MIAIGIPTYNEAKNISKLTSLIDRTATKIGLDIIIINADNNSPDHTAAIFSATNTTNKKISIVTNEKGKGSNIKAILDVVSTLDTCEGCIFIDGDITSFSESWLRTFVRAIREQADFIVPNYARDFQEGNTTNHFVYPLTFYHTNGNCPRQPIAGDFGLSMKFIQFLVHSAHWHTYCYGYGIDIFLTLQALYNHFRVDEVNVERKEHNPSFGKMIDMFVEVASSYYETSTKLFEANQNNGVFQAIMNGKHPSKLFAPKMPLCQKKIVEREKEANQILASTETLSKIEKNSALISSVWGQILLDHEKNIGQVDSFILAQSILPYYLLRVVHYLQHNSNAQQAENTIKDVITFMKRHVK</sequence>
<dbReference type="RefSeq" id="WP_016110298.1">
    <property type="nucleotide sequence ID" value="NZ_KB976174.1"/>
</dbReference>
<evidence type="ECO:0000256" key="6">
    <source>
        <dbReference type="ARBA" id="ARBA00039022"/>
    </source>
</evidence>
<dbReference type="InterPro" id="IPR050256">
    <property type="entry name" value="Glycosyltransferase_2"/>
</dbReference>
<proteinExistence type="inferred from homology"/>
<comment type="caution">
    <text evidence="11">The sequence shown here is derived from an EMBL/GenBank/DDBJ whole genome shotgun (WGS) entry which is preliminary data.</text>
</comment>
<dbReference type="GO" id="GO:0016757">
    <property type="term" value="F:glycosyltransferase activity"/>
    <property type="evidence" value="ECO:0007669"/>
    <property type="project" value="UniProtKB-KW"/>
</dbReference>
<dbReference type="InterPro" id="IPR001173">
    <property type="entry name" value="Glyco_trans_2-like"/>
</dbReference>
<evidence type="ECO:0000256" key="3">
    <source>
        <dbReference type="ARBA" id="ARBA00022676"/>
    </source>
</evidence>
<evidence type="ECO:0000259" key="10">
    <source>
        <dbReference type="Pfam" id="PF00535"/>
    </source>
</evidence>